<protein>
    <recommendedName>
        <fullName evidence="3">Baseplate protein J-like domain-containing protein</fullName>
    </recommendedName>
</protein>
<reference evidence="1" key="2">
    <citation type="submission" date="2020-09" db="EMBL/GenBank/DDBJ databases">
        <authorList>
            <person name="Sun Q."/>
            <person name="Zhou Y."/>
        </authorList>
    </citation>
    <scope>NUCLEOTIDE SEQUENCE</scope>
    <source>
        <strain evidence="1">CGMCC 4.7110</strain>
    </source>
</reference>
<dbReference type="AlphaFoldDB" id="A0A917X9E1"/>
<dbReference type="NCBIfam" id="TIGR02243">
    <property type="entry name" value="putative baseplate assembly protein"/>
    <property type="match status" value="1"/>
</dbReference>
<accession>A0A917X9E1</accession>
<sequence>MTLPIPVLDDRSFDQLVQEALARVPVHTPEWSNLNESDPGVTLLELFAFLTENLLYRSNRIPEANRLKFLSMLGIALQPPSPGTGLVTVGNDKGPLAPPLPLPAGTELRAGQVPFTTSAPLAVLPVTSALYYKQPQTALDAATRSRYQLIYQTFLETDSDVLTFYKPVALDPPATGKPDPVVDLGDPVNGTVDRSLWVALLAPKNAELDAVRRAIAGQTLSIGVYPATRVSGQVLPPQQTGTQNTDPGLVFEIAAPEPDPSGPGFGIGPARYTRLPVTYADPVLDRPGLVQVTLPPYEQLLLWDFDPEEEGTGDFPPRLDDAAVAARLVTWIRLRYEPTAAGTGTGTGAGSDCGCGCGGSATGTSTTTSTTTSAALSAATGGPTGRITWAGVNATRAVQSVTVPAERVGTGTGTPFQTFTLARTPVLGDDAPGGRTVEVQDTDGTWHAWSETDDIYAAGPDDTVFTLERATGKLLFGNGLSGRRPPRGAAIRASYSFGGGLQGQVAIGGINRSAALPGGFSLTNPVPTWGAGDGESTADGEGAVTRWLRHRDRLVTADDFRDLTRRTPGVDLGRVEVLPLFNPDRPGEPQDWAGMVTVMVVPRSDPLRPTAPLPDRQFLNAVCGWLDPRRLVTTELHVRGPEYQPIRVSVGIVALPGQVPSLVEQAVTRAVETYLSPLTGGLPAAADDGLVASAAATGTGWPLGVDVRPQDIEAIATRVPGVRYVDSVLIAMTAADGSVISPVDAVPISGLRLPAATVTVVSGPAPDPAALTGGSQPAPPTQVPVPVVPDTC</sequence>
<gene>
    <name evidence="1" type="ORF">GCM10011578_016250</name>
</gene>
<dbReference type="RefSeq" id="WP_189261909.1">
    <property type="nucleotide sequence ID" value="NZ_BMML01000003.1"/>
</dbReference>
<evidence type="ECO:0000313" key="2">
    <source>
        <dbReference type="Proteomes" id="UP000653411"/>
    </source>
</evidence>
<reference evidence="1" key="1">
    <citation type="journal article" date="2014" name="Int. J. Syst. Evol. Microbiol.">
        <title>Complete genome sequence of Corynebacterium casei LMG S-19264T (=DSM 44701T), isolated from a smear-ripened cheese.</title>
        <authorList>
            <consortium name="US DOE Joint Genome Institute (JGI-PGF)"/>
            <person name="Walter F."/>
            <person name="Albersmeier A."/>
            <person name="Kalinowski J."/>
            <person name="Ruckert C."/>
        </authorList>
    </citation>
    <scope>NUCLEOTIDE SEQUENCE</scope>
    <source>
        <strain evidence="1">CGMCC 4.7110</strain>
    </source>
</reference>
<dbReference type="EMBL" id="BMML01000003">
    <property type="protein sequence ID" value="GGM96391.1"/>
    <property type="molecule type" value="Genomic_DNA"/>
</dbReference>
<dbReference type="InterPro" id="IPR011749">
    <property type="entry name" value="CHP02243"/>
</dbReference>
<evidence type="ECO:0000313" key="1">
    <source>
        <dbReference type="EMBL" id="GGM96391.1"/>
    </source>
</evidence>
<comment type="caution">
    <text evidence="1">The sequence shown here is derived from an EMBL/GenBank/DDBJ whole genome shotgun (WGS) entry which is preliminary data.</text>
</comment>
<evidence type="ECO:0008006" key="3">
    <source>
        <dbReference type="Google" id="ProtNLM"/>
    </source>
</evidence>
<dbReference type="Proteomes" id="UP000653411">
    <property type="component" value="Unassembled WGS sequence"/>
</dbReference>
<organism evidence="1 2">
    <name type="scientific">Streptomyces fuscichromogenes</name>
    <dbReference type="NCBI Taxonomy" id="1324013"/>
    <lineage>
        <taxon>Bacteria</taxon>
        <taxon>Bacillati</taxon>
        <taxon>Actinomycetota</taxon>
        <taxon>Actinomycetes</taxon>
        <taxon>Kitasatosporales</taxon>
        <taxon>Streptomycetaceae</taxon>
        <taxon>Streptomyces</taxon>
    </lineage>
</organism>
<keyword evidence="2" id="KW-1185">Reference proteome</keyword>
<name>A0A917X9E1_9ACTN</name>
<proteinExistence type="predicted"/>